<dbReference type="Gene3D" id="3.30.1360.40">
    <property type="match status" value="1"/>
</dbReference>
<dbReference type="PANTHER" id="PTHR20982:SF3">
    <property type="entry name" value="MITOCHONDRIAL RIBOSOME RECYCLING FACTOR PSEUDO 1"/>
    <property type="match status" value="1"/>
</dbReference>
<feature type="compositionally biased region" description="Basic and acidic residues" evidence="3">
    <location>
        <begin position="90"/>
        <end position="106"/>
    </location>
</feature>
<proteinExistence type="inferred from homology"/>
<dbReference type="Proteomes" id="UP000291116">
    <property type="component" value="Unassembled WGS sequence"/>
</dbReference>
<feature type="domain" description="Ribosome recycling factor" evidence="4">
    <location>
        <begin position="189"/>
        <end position="355"/>
    </location>
</feature>
<dbReference type="Gene3D" id="1.10.132.20">
    <property type="entry name" value="Ribosome-recycling factor"/>
    <property type="match status" value="1"/>
</dbReference>
<accession>A0A448Z611</accession>
<feature type="region of interest" description="Disordered" evidence="3">
    <location>
        <begin position="75"/>
        <end position="177"/>
    </location>
</feature>
<protein>
    <recommendedName>
        <fullName evidence="4">Ribosome recycling factor domain-containing protein</fullName>
    </recommendedName>
</protein>
<gene>
    <name evidence="5" type="ORF">PSNMU_V1.4_AUG-EV-PASAV3_0042850</name>
</gene>
<evidence type="ECO:0000313" key="6">
    <source>
        <dbReference type="Proteomes" id="UP000291116"/>
    </source>
</evidence>
<name>A0A448Z611_9STRA</name>
<feature type="compositionally biased region" description="Basic residues" evidence="3">
    <location>
        <begin position="107"/>
        <end position="122"/>
    </location>
</feature>
<dbReference type="InterPro" id="IPR036191">
    <property type="entry name" value="RRF_sf"/>
</dbReference>
<feature type="compositionally biased region" description="Acidic residues" evidence="3">
    <location>
        <begin position="141"/>
        <end position="167"/>
    </location>
</feature>
<evidence type="ECO:0000256" key="2">
    <source>
        <dbReference type="ARBA" id="ARBA00022917"/>
    </source>
</evidence>
<dbReference type="InterPro" id="IPR023584">
    <property type="entry name" value="Ribosome_recyc_fac_dom"/>
</dbReference>
<dbReference type="PANTHER" id="PTHR20982">
    <property type="entry name" value="RIBOSOME RECYCLING FACTOR"/>
    <property type="match status" value="1"/>
</dbReference>
<keyword evidence="6" id="KW-1185">Reference proteome</keyword>
<dbReference type="AlphaFoldDB" id="A0A448Z611"/>
<evidence type="ECO:0000256" key="1">
    <source>
        <dbReference type="ARBA" id="ARBA00005912"/>
    </source>
</evidence>
<dbReference type="GO" id="GO:0043023">
    <property type="term" value="F:ribosomal large subunit binding"/>
    <property type="evidence" value="ECO:0007669"/>
    <property type="project" value="TreeGrafter"/>
</dbReference>
<keyword evidence="2" id="KW-0648">Protein biosynthesis</keyword>
<dbReference type="GO" id="GO:0005739">
    <property type="term" value="C:mitochondrion"/>
    <property type="evidence" value="ECO:0007669"/>
    <property type="project" value="TreeGrafter"/>
</dbReference>
<dbReference type="GO" id="GO:0006412">
    <property type="term" value="P:translation"/>
    <property type="evidence" value="ECO:0007669"/>
    <property type="project" value="UniProtKB-KW"/>
</dbReference>
<dbReference type="OrthoDB" id="407355at2759"/>
<comment type="similarity">
    <text evidence="1">Belongs to the RRF family.</text>
</comment>
<organism evidence="5 6">
    <name type="scientific">Pseudo-nitzschia multistriata</name>
    <dbReference type="NCBI Taxonomy" id="183589"/>
    <lineage>
        <taxon>Eukaryota</taxon>
        <taxon>Sar</taxon>
        <taxon>Stramenopiles</taxon>
        <taxon>Ochrophyta</taxon>
        <taxon>Bacillariophyta</taxon>
        <taxon>Bacillariophyceae</taxon>
        <taxon>Bacillariophycidae</taxon>
        <taxon>Bacillariales</taxon>
        <taxon>Bacillariaceae</taxon>
        <taxon>Pseudo-nitzschia</taxon>
    </lineage>
</organism>
<dbReference type="EMBL" id="CAACVS010000126">
    <property type="protein sequence ID" value="VEU37466.1"/>
    <property type="molecule type" value="Genomic_DNA"/>
</dbReference>
<evidence type="ECO:0000313" key="5">
    <source>
        <dbReference type="EMBL" id="VEU37466.1"/>
    </source>
</evidence>
<sequence>MSGRCLKLLRQGRGGRQIRSAAISSFSTFSSSPVATATTSSGNDGGFRRLCSLPLPYGGNLRGHPQYTHQPPLPLCQKRWRSGKMGHQVESLKEMAHRPEREAAQERRKKKKDRKAAKKAGGKKQQASETDGPGGGADTAGGDEDEDEDDIFFGDEDEDEEAGDGDGEPTLPDPVAVRSKMDAVVDRFSESLRSVRGAEPTADMFDDVMVQAYGAPTPLNAVAQVVIVSPTLAQVTCFDPSVARDVVKAVQLTLELNPQLEEGGAGNIKVPLPRISKEVREKLSRSVKKRAESCKKRLRGVRRKAMDAVKKGKDGKLAGVSKDDAFASGKEIEAASEAATERLKAVVAEKMDSIMAV</sequence>
<dbReference type="SUPFAM" id="SSF55194">
    <property type="entry name" value="Ribosome recycling factor, RRF"/>
    <property type="match status" value="1"/>
</dbReference>
<dbReference type="Pfam" id="PF01765">
    <property type="entry name" value="RRF"/>
    <property type="match status" value="1"/>
</dbReference>
<reference evidence="5 6" key="1">
    <citation type="submission" date="2019-01" db="EMBL/GenBank/DDBJ databases">
        <authorList>
            <person name="Ferrante I. M."/>
        </authorList>
    </citation>
    <scope>NUCLEOTIDE SEQUENCE [LARGE SCALE GENOMIC DNA]</scope>
    <source>
        <strain evidence="5 6">B856</strain>
    </source>
</reference>
<dbReference type="InterPro" id="IPR002661">
    <property type="entry name" value="Ribosome_recyc_fac"/>
</dbReference>
<evidence type="ECO:0000256" key="3">
    <source>
        <dbReference type="SAM" id="MobiDB-lite"/>
    </source>
</evidence>
<evidence type="ECO:0000259" key="4">
    <source>
        <dbReference type="Pfam" id="PF01765"/>
    </source>
</evidence>